<dbReference type="PRINTS" id="PR01035">
    <property type="entry name" value="TCRTETA"/>
</dbReference>
<dbReference type="GO" id="GO:0005886">
    <property type="term" value="C:plasma membrane"/>
    <property type="evidence" value="ECO:0007669"/>
    <property type="project" value="UniProtKB-SubCell"/>
</dbReference>
<keyword evidence="4 6" id="KW-1133">Transmembrane helix</keyword>
<feature type="transmembrane region" description="Helical" evidence="6">
    <location>
        <begin position="142"/>
        <end position="166"/>
    </location>
</feature>
<dbReference type="EMBL" id="VFIY01000015">
    <property type="protein sequence ID" value="TPD59037.1"/>
    <property type="molecule type" value="Genomic_DNA"/>
</dbReference>
<dbReference type="InterPro" id="IPR036259">
    <property type="entry name" value="MFS_trans_sf"/>
</dbReference>
<dbReference type="InterPro" id="IPR050189">
    <property type="entry name" value="MFS_Efflux_Transporters"/>
</dbReference>
<dbReference type="PROSITE" id="PS50850">
    <property type="entry name" value="MFS"/>
    <property type="match status" value="1"/>
</dbReference>
<sequence length="405" mass="43894">MNASVDQRQPGMATGLSLLVPITLSTMAIVLLAPILPQLQAEFKDVPNADYLVPVILTLPALCVAIFSPIAGIFGDYFGRRRLLLWSLALYGVVGPLPIFLNDIKLILMSRVVVGITEALIMTLTTTLIADYYRGEVRNKWLAAQTATASLSALLFFNIGGLLGTFGWRMPFWVYTSSFVMLIAVLIFTWEPEQRTEEGGKEHAAHSMSWASFPWLKMGGIIMVTIFASVLFYTVQIQAAPGLVAHGLSDSARIGFLTSVASLGVPFGTFVYSRINKLPVGGLLFMEFFILGVGFFMMSRAENSTWFLVGCGLNQIGAGMILPTLLVWAVSQLAFEVRARGAGIWQSAFALGQFLSPIVVTFISLRVGGLLPSFQYLGVGGLVAAVCAMVMLINSKRQATAKEIA</sequence>
<comment type="subcellular location">
    <subcellularLocation>
        <location evidence="1">Cell membrane</location>
        <topology evidence="1">Multi-pass membrane protein</topology>
    </subcellularLocation>
</comment>
<dbReference type="GO" id="GO:0022857">
    <property type="term" value="F:transmembrane transporter activity"/>
    <property type="evidence" value="ECO:0007669"/>
    <property type="project" value="InterPro"/>
</dbReference>
<keyword evidence="2" id="KW-1003">Cell membrane</keyword>
<evidence type="ECO:0000256" key="1">
    <source>
        <dbReference type="ARBA" id="ARBA00004651"/>
    </source>
</evidence>
<dbReference type="Pfam" id="PF07690">
    <property type="entry name" value="MFS_1"/>
    <property type="match status" value="1"/>
</dbReference>
<feature type="transmembrane region" description="Helical" evidence="6">
    <location>
        <begin position="254"/>
        <end position="273"/>
    </location>
</feature>
<dbReference type="OrthoDB" id="9812221at2"/>
<dbReference type="CDD" id="cd17473">
    <property type="entry name" value="MFS_arabinose_efflux_permease_like"/>
    <property type="match status" value="1"/>
</dbReference>
<evidence type="ECO:0000256" key="2">
    <source>
        <dbReference type="ARBA" id="ARBA00022475"/>
    </source>
</evidence>
<evidence type="ECO:0000256" key="4">
    <source>
        <dbReference type="ARBA" id="ARBA00022989"/>
    </source>
</evidence>
<comment type="caution">
    <text evidence="8">The sequence shown here is derived from an EMBL/GenBank/DDBJ whole genome shotgun (WGS) entry which is preliminary data.</text>
</comment>
<protein>
    <submittedName>
        <fullName evidence="8">MFS transporter</fullName>
    </submittedName>
</protein>
<keyword evidence="5 6" id="KW-0472">Membrane</keyword>
<keyword evidence="9" id="KW-1185">Reference proteome</keyword>
<feature type="transmembrane region" description="Helical" evidence="6">
    <location>
        <begin position="373"/>
        <end position="393"/>
    </location>
</feature>
<evidence type="ECO:0000313" key="9">
    <source>
        <dbReference type="Proteomes" id="UP000319148"/>
    </source>
</evidence>
<evidence type="ECO:0000259" key="7">
    <source>
        <dbReference type="PROSITE" id="PS50850"/>
    </source>
</evidence>
<organism evidence="8 9">
    <name type="scientific">Emcibacter nanhaiensis</name>
    <dbReference type="NCBI Taxonomy" id="1505037"/>
    <lineage>
        <taxon>Bacteria</taxon>
        <taxon>Pseudomonadati</taxon>
        <taxon>Pseudomonadota</taxon>
        <taxon>Alphaproteobacteria</taxon>
        <taxon>Emcibacterales</taxon>
        <taxon>Emcibacteraceae</taxon>
        <taxon>Emcibacter</taxon>
    </lineage>
</organism>
<reference evidence="9" key="1">
    <citation type="submission" date="2019-06" db="EMBL/GenBank/DDBJ databases">
        <title>The complete genome of Emcibacter congregatus ZYLT.</title>
        <authorList>
            <person name="Zhao Z."/>
        </authorList>
    </citation>
    <scope>NUCLEOTIDE SEQUENCE [LARGE SCALE GENOMIC DNA]</scope>
    <source>
        <strain evidence="9">MCCC 1A06723</strain>
    </source>
</reference>
<dbReference type="Gene3D" id="1.20.1250.20">
    <property type="entry name" value="MFS general substrate transporter like domains"/>
    <property type="match status" value="1"/>
</dbReference>
<feature type="transmembrane region" description="Helical" evidence="6">
    <location>
        <begin position="280"/>
        <end position="299"/>
    </location>
</feature>
<keyword evidence="3 6" id="KW-0812">Transmembrane</keyword>
<feature type="domain" description="Major facilitator superfamily (MFS) profile" evidence="7">
    <location>
        <begin position="14"/>
        <end position="396"/>
    </location>
</feature>
<dbReference type="InterPro" id="IPR011701">
    <property type="entry name" value="MFS"/>
</dbReference>
<feature type="transmembrane region" description="Helical" evidence="6">
    <location>
        <begin position="107"/>
        <end position="130"/>
    </location>
</feature>
<feature type="transmembrane region" description="Helical" evidence="6">
    <location>
        <begin position="172"/>
        <end position="190"/>
    </location>
</feature>
<evidence type="ECO:0000256" key="6">
    <source>
        <dbReference type="SAM" id="Phobius"/>
    </source>
</evidence>
<feature type="transmembrane region" description="Helical" evidence="6">
    <location>
        <begin position="305"/>
        <end position="330"/>
    </location>
</feature>
<dbReference type="SUPFAM" id="SSF103473">
    <property type="entry name" value="MFS general substrate transporter"/>
    <property type="match status" value="1"/>
</dbReference>
<name>A0A501PG68_9PROT</name>
<evidence type="ECO:0000256" key="3">
    <source>
        <dbReference type="ARBA" id="ARBA00022692"/>
    </source>
</evidence>
<dbReference type="RefSeq" id="WP_139941256.1">
    <property type="nucleotide sequence ID" value="NZ_JBHSYP010000002.1"/>
</dbReference>
<feature type="transmembrane region" description="Helical" evidence="6">
    <location>
        <begin position="51"/>
        <end position="71"/>
    </location>
</feature>
<feature type="transmembrane region" description="Helical" evidence="6">
    <location>
        <begin position="12"/>
        <end position="36"/>
    </location>
</feature>
<dbReference type="InterPro" id="IPR020846">
    <property type="entry name" value="MFS_dom"/>
</dbReference>
<dbReference type="Proteomes" id="UP000319148">
    <property type="component" value="Unassembled WGS sequence"/>
</dbReference>
<dbReference type="InterPro" id="IPR001958">
    <property type="entry name" value="Tet-R_TetA/multi-R_MdtG-like"/>
</dbReference>
<dbReference type="PANTHER" id="PTHR43124">
    <property type="entry name" value="PURINE EFFLUX PUMP PBUE"/>
    <property type="match status" value="1"/>
</dbReference>
<dbReference type="PANTHER" id="PTHR43124:SF3">
    <property type="entry name" value="CHLORAMPHENICOL EFFLUX PUMP RV0191"/>
    <property type="match status" value="1"/>
</dbReference>
<evidence type="ECO:0000256" key="5">
    <source>
        <dbReference type="ARBA" id="ARBA00023136"/>
    </source>
</evidence>
<gene>
    <name evidence="8" type="ORF">FIV46_12440</name>
</gene>
<feature type="transmembrane region" description="Helical" evidence="6">
    <location>
        <begin position="211"/>
        <end position="234"/>
    </location>
</feature>
<dbReference type="AlphaFoldDB" id="A0A501PG68"/>
<proteinExistence type="predicted"/>
<feature type="transmembrane region" description="Helical" evidence="6">
    <location>
        <begin position="83"/>
        <end position="101"/>
    </location>
</feature>
<evidence type="ECO:0000313" key="8">
    <source>
        <dbReference type="EMBL" id="TPD59037.1"/>
    </source>
</evidence>
<accession>A0A501PG68</accession>
<feature type="transmembrane region" description="Helical" evidence="6">
    <location>
        <begin position="342"/>
        <end position="367"/>
    </location>
</feature>